<dbReference type="PROSITE" id="PS51257">
    <property type="entry name" value="PROKAR_LIPOPROTEIN"/>
    <property type="match status" value="1"/>
</dbReference>
<dbReference type="GeneID" id="106125264"/>
<sequence>MNILKSLCIFCSIVIIGCTINDTIHEKQKSNHALQNDTTKNTSFILKENRKAVLIINNHDALRNGPSGGSVNNLLYRDFDDSGNKLNEFWMYNLDDVAMFFEIFLDTRICHTECER</sequence>
<evidence type="ECO:0000313" key="2">
    <source>
        <dbReference type="RefSeq" id="XP_013177825.1"/>
    </source>
</evidence>
<dbReference type="RefSeq" id="XP_013177825.1">
    <property type="nucleotide sequence ID" value="XM_013322371.1"/>
</dbReference>
<proteinExistence type="predicted"/>
<dbReference type="KEGG" id="pxu:106125264"/>
<feature type="signal peptide" evidence="1">
    <location>
        <begin position="1"/>
        <end position="19"/>
    </location>
</feature>
<protein>
    <submittedName>
        <fullName evidence="2">Uncharacterized protein LOC106125264</fullName>
    </submittedName>
</protein>
<reference evidence="2" key="1">
    <citation type="submission" date="2025-08" db="UniProtKB">
        <authorList>
            <consortium name="RefSeq"/>
        </authorList>
    </citation>
    <scope>IDENTIFICATION</scope>
</reference>
<accession>A0AAJ7EHR7</accession>
<name>A0AAJ7EHR7_PAPXU</name>
<dbReference type="Proteomes" id="UP000694872">
    <property type="component" value="Unplaced"/>
</dbReference>
<keyword evidence="1" id="KW-0732">Signal</keyword>
<organism evidence="2">
    <name type="scientific">Papilio xuthus</name>
    <name type="common">Asian swallowtail butterfly</name>
    <dbReference type="NCBI Taxonomy" id="66420"/>
    <lineage>
        <taxon>Eukaryota</taxon>
        <taxon>Metazoa</taxon>
        <taxon>Ecdysozoa</taxon>
        <taxon>Arthropoda</taxon>
        <taxon>Hexapoda</taxon>
        <taxon>Insecta</taxon>
        <taxon>Pterygota</taxon>
        <taxon>Neoptera</taxon>
        <taxon>Endopterygota</taxon>
        <taxon>Lepidoptera</taxon>
        <taxon>Glossata</taxon>
        <taxon>Ditrysia</taxon>
        <taxon>Papilionoidea</taxon>
        <taxon>Papilionidae</taxon>
        <taxon>Papilioninae</taxon>
        <taxon>Papilio</taxon>
    </lineage>
</organism>
<feature type="chain" id="PRO_5042573341" evidence="1">
    <location>
        <begin position="20"/>
        <end position="116"/>
    </location>
</feature>
<gene>
    <name evidence="2" type="primary">LOC106125264</name>
</gene>
<evidence type="ECO:0000256" key="1">
    <source>
        <dbReference type="SAM" id="SignalP"/>
    </source>
</evidence>
<dbReference type="AlphaFoldDB" id="A0AAJ7EHR7"/>